<organism evidence="3 4">
    <name type="scientific">Plutella xylostella</name>
    <name type="common">Diamondback moth</name>
    <name type="synonym">Plutella maculipennis</name>
    <dbReference type="NCBI Taxonomy" id="51655"/>
    <lineage>
        <taxon>Eukaryota</taxon>
        <taxon>Metazoa</taxon>
        <taxon>Ecdysozoa</taxon>
        <taxon>Arthropoda</taxon>
        <taxon>Hexapoda</taxon>
        <taxon>Insecta</taxon>
        <taxon>Pterygota</taxon>
        <taxon>Neoptera</taxon>
        <taxon>Endopterygota</taxon>
        <taxon>Lepidoptera</taxon>
        <taxon>Glossata</taxon>
        <taxon>Ditrysia</taxon>
        <taxon>Yponomeutoidea</taxon>
        <taxon>Plutellidae</taxon>
        <taxon>Plutella</taxon>
    </lineage>
</organism>
<accession>A0ABQ7QWF9</accession>
<feature type="region of interest" description="Disordered" evidence="1">
    <location>
        <begin position="307"/>
        <end position="360"/>
    </location>
</feature>
<feature type="chain" id="PRO_5047480611" evidence="2">
    <location>
        <begin position="18"/>
        <end position="378"/>
    </location>
</feature>
<feature type="compositionally biased region" description="Basic and acidic residues" evidence="1">
    <location>
        <begin position="184"/>
        <end position="196"/>
    </location>
</feature>
<evidence type="ECO:0000256" key="1">
    <source>
        <dbReference type="SAM" id="MobiDB-lite"/>
    </source>
</evidence>
<feature type="compositionally biased region" description="Basic and acidic residues" evidence="1">
    <location>
        <begin position="317"/>
        <end position="340"/>
    </location>
</feature>
<reference evidence="3 4" key="1">
    <citation type="submission" date="2021-06" db="EMBL/GenBank/DDBJ databases">
        <title>A haploid diamondback moth (Plutella xylostella L.) genome assembly resolves 31 chromosomes and identifies a diamide resistance mutation.</title>
        <authorList>
            <person name="Ward C.M."/>
            <person name="Perry K.D."/>
            <person name="Baker G."/>
            <person name="Powis K."/>
            <person name="Heckel D.G."/>
            <person name="Baxter S.W."/>
        </authorList>
    </citation>
    <scope>NUCLEOTIDE SEQUENCE [LARGE SCALE GENOMIC DNA]</scope>
    <source>
        <strain evidence="3 4">LV</strain>
        <tissue evidence="3">Single pupa</tissue>
    </source>
</reference>
<dbReference type="Proteomes" id="UP000823941">
    <property type="component" value="Chromosome 7"/>
</dbReference>
<dbReference type="Pfam" id="PF16009">
    <property type="entry name" value="DUF4779"/>
    <property type="match status" value="1"/>
</dbReference>
<keyword evidence="2" id="KW-0732">Signal</keyword>
<evidence type="ECO:0000313" key="3">
    <source>
        <dbReference type="EMBL" id="KAG7309369.1"/>
    </source>
</evidence>
<keyword evidence="4" id="KW-1185">Reference proteome</keyword>
<dbReference type="PROSITE" id="PS51257">
    <property type="entry name" value="PROKAR_LIPOPROTEIN"/>
    <property type="match status" value="1"/>
</dbReference>
<comment type="caution">
    <text evidence="3">The sequence shown here is derived from an EMBL/GenBank/DDBJ whole genome shotgun (WGS) entry which is preliminary data.</text>
</comment>
<gene>
    <name evidence="3" type="ORF">JYU34_005325</name>
</gene>
<protein>
    <submittedName>
        <fullName evidence="3">Uncharacterized protein</fullName>
    </submittedName>
</protein>
<feature type="signal peptide" evidence="2">
    <location>
        <begin position="1"/>
        <end position="17"/>
    </location>
</feature>
<name>A0ABQ7QWF9_PLUXY</name>
<proteinExistence type="predicted"/>
<feature type="region of interest" description="Disordered" evidence="1">
    <location>
        <begin position="162"/>
        <end position="196"/>
    </location>
</feature>
<evidence type="ECO:0000313" key="4">
    <source>
        <dbReference type="Proteomes" id="UP000823941"/>
    </source>
</evidence>
<evidence type="ECO:0000256" key="2">
    <source>
        <dbReference type="SAM" id="SignalP"/>
    </source>
</evidence>
<dbReference type="InterPro" id="IPR031959">
    <property type="entry name" value="DUF4779"/>
</dbReference>
<sequence length="378" mass="41018">MSRQTLLVVLAIASAACMEMKETVERMVMVRTTGSDLQPAATGFIYKRNSDGPAKVTKMEEDEVLAHLKKLPEGLYEQPKAFKAPIPVAAGPFYAKEQDENKAASHASAAYVIPVVEAVDEDKEDDKVDGIADEDYSKIFDEYASDFDDYLEDFDDAPGYYGYDDHHHDHDHYNEHGGGSDYGSEEHSAHGGKGHRDYATAHHYAKGGAGSYDKGNHEGFSVSGGGGYKKDFDEGDSYGSHYASGHGYKGGDHGHKSAHSKGEETDGYHKVFAKDEFKKDYDFYDTAGLKGGFNKFSNGNSFHGSDAGGFKSGGSHDSGHDEAAFGEGGFRDEGSEDEHGVAYSGESGDEAYHHRHGDFGSKGGASDGKFYGFEVKHW</sequence>
<dbReference type="EMBL" id="JAHIBW010000007">
    <property type="protein sequence ID" value="KAG7309369.1"/>
    <property type="molecule type" value="Genomic_DNA"/>
</dbReference>
<feature type="compositionally biased region" description="Basic and acidic residues" evidence="1">
    <location>
        <begin position="163"/>
        <end position="175"/>
    </location>
</feature>